<proteinExistence type="predicted"/>
<dbReference type="Pfam" id="PF03807">
    <property type="entry name" value="F420_oxidored"/>
    <property type="match status" value="1"/>
</dbReference>
<evidence type="ECO:0000256" key="1">
    <source>
        <dbReference type="ARBA" id="ARBA00023002"/>
    </source>
</evidence>
<evidence type="ECO:0000259" key="2">
    <source>
        <dbReference type="Pfam" id="PF03807"/>
    </source>
</evidence>
<accession>A0A3N4UBT7</accession>
<evidence type="ECO:0000313" key="4">
    <source>
        <dbReference type="Proteomes" id="UP000272193"/>
    </source>
</evidence>
<sequence length="209" mass="21773">MSISIIGAGNVGMALGSALTRRGESVVFGVPDPGKYRDAVSALGDRARVTTTAQAIDASDVVILAVPYAALPVIAQSVSDWQGKILVDATNPLAPGLNGLLVGTTTSGAEELAKLAKGARVVKAFNTTGAENMADSHYPDGVPMMPVCGDDADARQRVMALATLIGFDAVDLGPLMAARYLEPFAMTWIHLALKQGYGRQFAFGLLRRG</sequence>
<evidence type="ECO:0000313" key="3">
    <source>
        <dbReference type="EMBL" id="RPE64509.1"/>
    </source>
</evidence>
<dbReference type="EMBL" id="RKQL01000006">
    <property type="protein sequence ID" value="RPE64509.1"/>
    <property type="molecule type" value="Genomic_DNA"/>
</dbReference>
<reference evidence="3 4" key="1">
    <citation type="submission" date="2018-11" db="EMBL/GenBank/DDBJ databases">
        <title>Genomic Encyclopedia of Type Strains, Phase IV (KMG-IV): sequencing the most valuable type-strain genomes for metagenomic binning, comparative biology and taxonomic classification.</title>
        <authorList>
            <person name="Goeker M."/>
        </authorList>
    </citation>
    <scope>NUCLEOTIDE SEQUENCE [LARGE SCALE GENOMIC DNA]</scope>
    <source>
        <strain evidence="3 4">DSM 101684</strain>
    </source>
</reference>
<dbReference type="GO" id="GO:0016491">
    <property type="term" value="F:oxidoreductase activity"/>
    <property type="evidence" value="ECO:0007669"/>
    <property type="project" value="UniProtKB-KW"/>
</dbReference>
<keyword evidence="4" id="KW-1185">Reference proteome</keyword>
<keyword evidence="1" id="KW-0560">Oxidoreductase</keyword>
<feature type="domain" description="Pyrroline-5-carboxylate reductase catalytic N-terminal" evidence="2">
    <location>
        <begin position="3"/>
        <end position="92"/>
    </location>
</feature>
<dbReference type="PANTHER" id="PTHR14239">
    <property type="entry name" value="DUDULIN-RELATED"/>
    <property type="match status" value="1"/>
</dbReference>
<dbReference type="SUPFAM" id="SSF51735">
    <property type="entry name" value="NAD(P)-binding Rossmann-fold domains"/>
    <property type="match status" value="1"/>
</dbReference>
<protein>
    <recommendedName>
        <fullName evidence="2">Pyrroline-5-carboxylate reductase catalytic N-terminal domain-containing protein</fullName>
    </recommendedName>
</protein>
<organism evidence="3 4">
    <name type="scientific">Tibeticola sediminis</name>
    <dbReference type="NCBI Taxonomy" id="1917811"/>
    <lineage>
        <taxon>Bacteria</taxon>
        <taxon>Pseudomonadati</taxon>
        <taxon>Pseudomonadota</taxon>
        <taxon>Betaproteobacteria</taxon>
        <taxon>Burkholderiales</taxon>
        <taxon>Comamonadaceae</taxon>
        <taxon>Tibeticola</taxon>
    </lineage>
</organism>
<name>A0A3N4UBT7_9BURK</name>
<dbReference type="Proteomes" id="UP000272193">
    <property type="component" value="Unassembled WGS sequence"/>
</dbReference>
<dbReference type="InterPro" id="IPR028939">
    <property type="entry name" value="P5C_Rdtase_cat_N"/>
</dbReference>
<dbReference type="Gene3D" id="3.40.50.720">
    <property type="entry name" value="NAD(P)-binding Rossmann-like Domain"/>
    <property type="match status" value="1"/>
</dbReference>
<comment type="caution">
    <text evidence="3">The sequence shown here is derived from an EMBL/GenBank/DDBJ whole genome shotgun (WGS) entry which is preliminary data.</text>
</comment>
<gene>
    <name evidence="3" type="ORF">EDC62_2328</name>
</gene>
<dbReference type="AlphaFoldDB" id="A0A3N4UBT7"/>
<dbReference type="InterPro" id="IPR036291">
    <property type="entry name" value="NAD(P)-bd_dom_sf"/>
</dbReference>
<dbReference type="InterPro" id="IPR051267">
    <property type="entry name" value="STEAP_metalloreductase"/>
</dbReference>